<proteinExistence type="predicted"/>
<evidence type="ECO:0008006" key="6">
    <source>
        <dbReference type="Google" id="ProtNLM"/>
    </source>
</evidence>
<feature type="compositionally biased region" description="Basic residues" evidence="3">
    <location>
        <begin position="401"/>
        <end position="415"/>
    </location>
</feature>
<dbReference type="InterPro" id="IPR051995">
    <property type="entry name" value="Ciliary_GTPase"/>
</dbReference>
<dbReference type="Proteomes" id="UP001434883">
    <property type="component" value="Unassembled WGS sequence"/>
</dbReference>
<dbReference type="PROSITE" id="PS51417">
    <property type="entry name" value="ARF"/>
    <property type="match status" value="1"/>
</dbReference>
<feature type="compositionally biased region" description="Polar residues" evidence="3">
    <location>
        <begin position="51"/>
        <end position="65"/>
    </location>
</feature>
<dbReference type="Gene3D" id="3.40.50.300">
    <property type="entry name" value="P-loop containing nucleotide triphosphate hydrolases"/>
    <property type="match status" value="1"/>
</dbReference>
<evidence type="ECO:0000256" key="2">
    <source>
        <dbReference type="ARBA" id="ARBA00023134"/>
    </source>
</evidence>
<dbReference type="InterPro" id="IPR027417">
    <property type="entry name" value="P-loop_NTPase"/>
</dbReference>
<feature type="region of interest" description="Disordered" evidence="3">
    <location>
        <begin position="48"/>
        <end position="67"/>
    </location>
</feature>
<keyword evidence="2" id="KW-0342">GTP-binding</keyword>
<dbReference type="EMBL" id="JAHRIN010075929">
    <property type="protein sequence ID" value="MEQ2217568.1"/>
    <property type="molecule type" value="Genomic_DNA"/>
</dbReference>
<dbReference type="PRINTS" id="PR00328">
    <property type="entry name" value="SAR1GTPBP"/>
</dbReference>
<dbReference type="SUPFAM" id="SSF52540">
    <property type="entry name" value="P-loop containing nucleoside triphosphate hydrolases"/>
    <property type="match status" value="1"/>
</dbReference>
<name>A0ABV0SD72_9TELE</name>
<dbReference type="SMART" id="SM00177">
    <property type="entry name" value="ARF"/>
    <property type="match status" value="1"/>
</dbReference>
<feature type="compositionally biased region" description="Basic residues" evidence="3">
    <location>
        <begin position="456"/>
        <end position="466"/>
    </location>
</feature>
<evidence type="ECO:0000256" key="3">
    <source>
        <dbReference type="SAM" id="MobiDB-lite"/>
    </source>
</evidence>
<sequence length="543" mass="60819">MTPRSPSVEHCSTSVISQPWSSIATSHMLVSSHKLSTKPAEFDLPSVEADTASSSGTDLSATPVSKSGKYSPVTHRFNTNSSLDPATRVASTVLSIHPFVSSYPPPYCTYQFQRRWWTLCSPCSPQVNMFNLMSNCCSWVSKIQEPIRKVTILVVGLDKAGKTSSIRGMLRVPPGIDAGPTHSCIKNELRVENYLVALLDVGGSAESRGVWRELYGEAHGVIFVVDSSDRQRMKEAREVLADLLKQPRVAGKPILVLANKQDKMNSLLGSELIEILSLEKLVNQSRSLCHIEPCSALMDLRRWSDRKTLRGLRWLLRAVCLDYPELCARVAQDSKRPLEPREIEKKGKAEKVQRKTKMERMRSSKSDLRQIHRPKDKEKRSSGEGKLQPIRNMLQKETTLKKRLKSKKIKKKSVKVTKGVKDGKEAPEEEEEGEGNEGEQENSGNRDKASSALIPPKKRKLKRKTKVKEETLDAPESLENNETPTKAKGERKRKKKVVKVNRKNKINTEGMPVAHSQPVDLSATFGEPQTLLLTPTCQRKKTS</sequence>
<protein>
    <recommendedName>
        <fullName evidence="6">ADP-ribosylation factor-like 13A</fullName>
    </recommendedName>
</protein>
<evidence type="ECO:0000313" key="4">
    <source>
        <dbReference type="EMBL" id="MEQ2217568.1"/>
    </source>
</evidence>
<feature type="compositionally biased region" description="Acidic residues" evidence="3">
    <location>
        <begin position="427"/>
        <end position="440"/>
    </location>
</feature>
<dbReference type="Pfam" id="PF00025">
    <property type="entry name" value="Arf"/>
    <property type="match status" value="1"/>
</dbReference>
<dbReference type="CDD" id="cd04161">
    <property type="entry name" value="Arl2l1_Arl13_like"/>
    <property type="match status" value="1"/>
</dbReference>
<comment type="caution">
    <text evidence="4">The sequence shown here is derived from an EMBL/GenBank/DDBJ whole genome shotgun (WGS) entry which is preliminary data.</text>
</comment>
<feature type="compositionally biased region" description="Basic residues" evidence="3">
    <location>
        <begin position="489"/>
        <end position="505"/>
    </location>
</feature>
<keyword evidence="5" id="KW-1185">Reference proteome</keyword>
<dbReference type="PANTHER" id="PTHR46090:SF4">
    <property type="entry name" value="ADP RIBOSYLATION FACTOR LIKE GTPASE 13A"/>
    <property type="match status" value="1"/>
</dbReference>
<organism evidence="4 5">
    <name type="scientific">Xenoophorus captivus</name>
    <dbReference type="NCBI Taxonomy" id="1517983"/>
    <lineage>
        <taxon>Eukaryota</taxon>
        <taxon>Metazoa</taxon>
        <taxon>Chordata</taxon>
        <taxon>Craniata</taxon>
        <taxon>Vertebrata</taxon>
        <taxon>Euteleostomi</taxon>
        <taxon>Actinopterygii</taxon>
        <taxon>Neopterygii</taxon>
        <taxon>Teleostei</taxon>
        <taxon>Neoteleostei</taxon>
        <taxon>Acanthomorphata</taxon>
        <taxon>Ovalentaria</taxon>
        <taxon>Atherinomorphae</taxon>
        <taxon>Cyprinodontiformes</taxon>
        <taxon>Goodeidae</taxon>
        <taxon>Xenoophorus</taxon>
    </lineage>
</organism>
<evidence type="ECO:0000256" key="1">
    <source>
        <dbReference type="ARBA" id="ARBA00022741"/>
    </source>
</evidence>
<accession>A0ABV0SD72</accession>
<evidence type="ECO:0000313" key="5">
    <source>
        <dbReference type="Proteomes" id="UP001434883"/>
    </source>
</evidence>
<dbReference type="InterPro" id="IPR006689">
    <property type="entry name" value="Small_GTPase_ARF/SAR"/>
</dbReference>
<feature type="compositionally biased region" description="Basic and acidic residues" evidence="3">
    <location>
        <begin position="334"/>
        <end position="383"/>
    </location>
</feature>
<feature type="region of interest" description="Disordered" evidence="3">
    <location>
        <begin position="334"/>
        <end position="517"/>
    </location>
</feature>
<dbReference type="PANTHER" id="PTHR46090">
    <property type="entry name" value="ADP-RIBOSYLATION FACTOR-LIKE PROTEIN 13B"/>
    <property type="match status" value="1"/>
</dbReference>
<reference evidence="4 5" key="1">
    <citation type="submission" date="2021-06" db="EMBL/GenBank/DDBJ databases">
        <authorList>
            <person name="Palmer J.M."/>
        </authorList>
    </citation>
    <scope>NUCLEOTIDE SEQUENCE [LARGE SCALE GENOMIC DNA]</scope>
    <source>
        <strain evidence="4 5">XC_2019</strain>
        <tissue evidence="4">Muscle</tissue>
    </source>
</reference>
<gene>
    <name evidence="4" type="ORF">XENOCAPTIV_014944</name>
</gene>
<dbReference type="SMART" id="SM00178">
    <property type="entry name" value="SAR"/>
    <property type="match status" value="1"/>
</dbReference>
<keyword evidence="1" id="KW-0547">Nucleotide-binding</keyword>